<feature type="compositionally biased region" description="Acidic residues" evidence="1">
    <location>
        <begin position="21"/>
        <end position="33"/>
    </location>
</feature>
<comment type="caution">
    <text evidence="2">The sequence shown here is derived from an EMBL/GenBank/DDBJ whole genome shotgun (WGS) entry which is preliminary data.</text>
</comment>
<gene>
    <name evidence="2" type="ORF">BJ554DRAFT_4483</name>
</gene>
<feature type="region of interest" description="Disordered" evidence="1">
    <location>
        <begin position="1"/>
        <end position="50"/>
    </location>
</feature>
<dbReference type="EMBL" id="JAEFCI010012560">
    <property type="protein sequence ID" value="KAG5455927.1"/>
    <property type="molecule type" value="Genomic_DNA"/>
</dbReference>
<keyword evidence="3" id="KW-1185">Reference proteome</keyword>
<feature type="compositionally biased region" description="Basic and acidic residues" evidence="1">
    <location>
        <begin position="1"/>
        <end position="20"/>
    </location>
</feature>
<name>A0A8H7ZN03_9FUNG</name>
<reference evidence="2 3" key="1">
    <citation type="journal article" name="Sci. Rep.">
        <title>Genome-scale phylogenetic analyses confirm Olpidium as the closest living zoosporic fungus to the non-flagellated, terrestrial fungi.</title>
        <authorList>
            <person name="Chang Y."/>
            <person name="Rochon D."/>
            <person name="Sekimoto S."/>
            <person name="Wang Y."/>
            <person name="Chovatia M."/>
            <person name="Sandor L."/>
            <person name="Salamov A."/>
            <person name="Grigoriev I.V."/>
            <person name="Stajich J.E."/>
            <person name="Spatafora J.W."/>
        </authorList>
    </citation>
    <scope>NUCLEOTIDE SEQUENCE [LARGE SCALE GENOMIC DNA]</scope>
    <source>
        <strain evidence="2">S191</strain>
    </source>
</reference>
<sequence>MILKQKYDGDSEAESDRDSGAEPEGDSDAESGGDPDVKPDWDSDAELDGDCEGMILTDGFLMGTLTRNMSGILDVDYDPPAT</sequence>
<evidence type="ECO:0000313" key="3">
    <source>
        <dbReference type="Proteomes" id="UP000673691"/>
    </source>
</evidence>
<dbReference type="Proteomes" id="UP000673691">
    <property type="component" value="Unassembled WGS sequence"/>
</dbReference>
<accession>A0A8H7ZN03</accession>
<protein>
    <submittedName>
        <fullName evidence="2">Uncharacterized protein</fullName>
    </submittedName>
</protein>
<evidence type="ECO:0000313" key="2">
    <source>
        <dbReference type="EMBL" id="KAG5455927.1"/>
    </source>
</evidence>
<proteinExistence type="predicted"/>
<dbReference type="AlphaFoldDB" id="A0A8H7ZN03"/>
<evidence type="ECO:0000256" key="1">
    <source>
        <dbReference type="SAM" id="MobiDB-lite"/>
    </source>
</evidence>
<organism evidence="2 3">
    <name type="scientific">Olpidium bornovanus</name>
    <dbReference type="NCBI Taxonomy" id="278681"/>
    <lineage>
        <taxon>Eukaryota</taxon>
        <taxon>Fungi</taxon>
        <taxon>Fungi incertae sedis</taxon>
        <taxon>Olpidiomycota</taxon>
        <taxon>Olpidiomycotina</taxon>
        <taxon>Olpidiomycetes</taxon>
        <taxon>Olpidiales</taxon>
        <taxon>Olpidiaceae</taxon>
        <taxon>Olpidium</taxon>
    </lineage>
</organism>